<dbReference type="EMBL" id="FNUY01000004">
    <property type="protein sequence ID" value="SEG31682.1"/>
    <property type="molecule type" value="Genomic_DNA"/>
</dbReference>
<evidence type="ECO:0000256" key="6">
    <source>
        <dbReference type="SAM" id="Phobius"/>
    </source>
</evidence>
<proteinExistence type="predicted"/>
<evidence type="ECO:0000256" key="4">
    <source>
        <dbReference type="ARBA" id="ARBA00022989"/>
    </source>
</evidence>
<evidence type="ECO:0000256" key="5">
    <source>
        <dbReference type="ARBA" id="ARBA00023136"/>
    </source>
</evidence>
<name>A0A1H5Z5W7_9HYPH</name>
<dbReference type="Proteomes" id="UP000236743">
    <property type="component" value="Unassembled WGS sequence"/>
</dbReference>
<feature type="domain" description="Major facilitator superfamily (MFS) profile" evidence="7">
    <location>
        <begin position="1"/>
        <end position="396"/>
    </location>
</feature>
<keyword evidence="5 6" id="KW-0472">Membrane</keyword>
<feature type="transmembrane region" description="Helical" evidence="6">
    <location>
        <begin position="240"/>
        <end position="262"/>
    </location>
</feature>
<feature type="transmembrane region" description="Helical" evidence="6">
    <location>
        <begin position="70"/>
        <end position="88"/>
    </location>
</feature>
<feature type="transmembrane region" description="Helical" evidence="6">
    <location>
        <begin position="159"/>
        <end position="177"/>
    </location>
</feature>
<feature type="transmembrane region" description="Helical" evidence="6">
    <location>
        <begin position="368"/>
        <end position="390"/>
    </location>
</feature>
<keyword evidence="4 6" id="KW-1133">Transmembrane helix</keyword>
<dbReference type="Gene3D" id="1.20.1250.20">
    <property type="entry name" value="MFS general substrate transporter like domains"/>
    <property type="match status" value="2"/>
</dbReference>
<evidence type="ECO:0000256" key="1">
    <source>
        <dbReference type="ARBA" id="ARBA00004651"/>
    </source>
</evidence>
<keyword evidence="3 6" id="KW-0812">Transmembrane</keyword>
<evidence type="ECO:0000313" key="8">
    <source>
        <dbReference type="EMBL" id="SEG31682.1"/>
    </source>
</evidence>
<dbReference type="AlphaFoldDB" id="A0A1H5Z5W7"/>
<gene>
    <name evidence="8" type="ORF">SAMN04488115_104272</name>
</gene>
<dbReference type="OrthoDB" id="272777at2"/>
<organism evidence="8 9">
    <name type="scientific">Bosea lathyri</name>
    <dbReference type="NCBI Taxonomy" id="1036778"/>
    <lineage>
        <taxon>Bacteria</taxon>
        <taxon>Pseudomonadati</taxon>
        <taxon>Pseudomonadota</taxon>
        <taxon>Alphaproteobacteria</taxon>
        <taxon>Hyphomicrobiales</taxon>
        <taxon>Boseaceae</taxon>
        <taxon>Bosea</taxon>
    </lineage>
</organism>
<feature type="transmembrane region" description="Helical" evidence="6">
    <location>
        <begin position="301"/>
        <end position="325"/>
    </location>
</feature>
<sequence>MIVFLALLPAYVLSIFYRSFLSVIATPVMKDLGIGPRELGFLGAAWFIAFALAQFPIGWALDRIGPRRTVAVAMAIGSAGALLFASAGDAMVGTIAMALIGLGCAPIFMASLFLFARTQAPARFAFLTSVFIGLGSIGNLVGAGPLAIAAAHYGWRSSMLAMAGAFVVATVLAAVLLRDPPRAEQASGKSEGLIEGLRSILALRQLWLLAPITLVGYAIVATVRGLWIAPFMSGVHGFDAVSSGHAATAMALAMVIGAFMYGGLEKAVGRVKPLVLWGTIATALAFALLAAVGSASAAPAIGLFSLIGAVGFTYAILMAHARVFFPTHLLGRGMTCLNFLFIAGAALVQSGSGWFIEAQRQAGFDVAATFANLHWAFAGLLLVSAAIYVFTPERPEPA</sequence>
<dbReference type="PANTHER" id="PTHR43124">
    <property type="entry name" value="PURINE EFFLUX PUMP PBUE"/>
    <property type="match status" value="1"/>
</dbReference>
<feature type="transmembrane region" description="Helical" evidence="6">
    <location>
        <begin position="41"/>
        <end position="61"/>
    </location>
</feature>
<reference evidence="8 9" key="1">
    <citation type="submission" date="2016-10" db="EMBL/GenBank/DDBJ databases">
        <authorList>
            <person name="de Groot N.N."/>
        </authorList>
    </citation>
    <scope>NUCLEOTIDE SEQUENCE [LARGE SCALE GENOMIC DNA]</scope>
    <source>
        <strain evidence="8 9">DSM 26656</strain>
    </source>
</reference>
<evidence type="ECO:0000256" key="2">
    <source>
        <dbReference type="ARBA" id="ARBA00022475"/>
    </source>
</evidence>
<dbReference type="InterPro" id="IPR036259">
    <property type="entry name" value="MFS_trans_sf"/>
</dbReference>
<dbReference type="PANTHER" id="PTHR43124:SF3">
    <property type="entry name" value="CHLORAMPHENICOL EFFLUX PUMP RV0191"/>
    <property type="match status" value="1"/>
</dbReference>
<dbReference type="Pfam" id="PF07690">
    <property type="entry name" value="MFS_1"/>
    <property type="match status" value="1"/>
</dbReference>
<dbReference type="InterPro" id="IPR011701">
    <property type="entry name" value="MFS"/>
</dbReference>
<feature type="transmembrane region" description="Helical" evidence="6">
    <location>
        <begin position="124"/>
        <end position="153"/>
    </location>
</feature>
<evidence type="ECO:0000256" key="3">
    <source>
        <dbReference type="ARBA" id="ARBA00022692"/>
    </source>
</evidence>
<dbReference type="GO" id="GO:0022857">
    <property type="term" value="F:transmembrane transporter activity"/>
    <property type="evidence" value="ECO:0007669"/>
    <property type="project" value="InterPro"/>
</dbReference>
<feature type="transmembrane region" description="Helical" evidence="6">
    <location>
        <begin position="274"/>
        <end position="295"/>
    </location>
</feature>
<feature type="transmembrane region" description="Helical" evidence="6">
    <location>
        <begin position="94"/>
        <end position="115"/>
    </location>
</feature>
<dbReference type="InterPro" id="IPR020846">
    <property type="entry name" value="MFS_dom"/>
</dbReference>
<dbReference type="RefSeq" id="WP_103872706.1">
    <property type="nucleotide sequence ID" value="NZ_FNUY01000004.1"/>
</dbReference>
<dbReference type="InterPro" id="IPR050189">
    <property type="entry name" value="MFS_Efflux_Transporters"/>
</dbReference>
<dbReference type="SUPFAM" id="SSF103473">
    <property type="entry name" value="MFS general substrate transporter"/>
    <property type="match status" value="1"/>
</dbReference>
<evidence type="ECO:0000313" key="9">
    <source>
        <dbReference type="Proteomes" id="UP000236743"/>
    </source>
</evidence>
<feature type="transmembrane region" description="Helical" evidence="6">
    <location>
        <begin position="206"/>
        <end position="228"/>
    </location>
</feature>
<dbReference type="PROSITE" id="PS50850">
    <property type="entry name" value="MFS"/>
    <property type="match status" value="1"/>
</dbReference>
<feature type="transmembrane region" description="Helical" evidence="6">
    <location>
        <begin position="337"/>
        <end position="356"/>
    </location>
</feature>
<keyword evidence="2" id="KW-1003">Cell membrane</keyword>
<comment type="subcellular location">
    <subcellularLocation>
        <location evidence="1">Cell membrane</location>
        <topology evidence="1">Multi-pass membrane protein</topology>
    </subcellularLocation>
</comment>
<keyword evidence="9" id="KW-1185">Reference proteome</keyword>
<accession>A0A1H5Z5W7</accession>
<evidence type="ECO:0000259" key="7">
    <source>
        <dbReference type="PROSITE" id="PS50850"/>
    </source>
</evidence>
<dbReference type="GO" id="GO:0005886">
    <property type="term" value="C:plasma membrane"/>
    <property type="evidence" value="ECO:0007669"/>
    <property type="project" value="UniProtKB-SubCell"/>
</dbReference>
<protein>
    <submittedName>
        <fullName evidence="8">Sugar phosphate permease</fullName>
    </submittedName>
</protein>